<gene>
    <name evidence="1" type="ORF">A6A04_02100</name>
</gene>
<name>A0A178MNG3_9PROT</name>
<proteinExistence type="predicted"/>
<evidence type="ECO:0000313" key="2">
    <source>
        <dbReference type="Proteomes" id="UP000078428"/>
    </source>
</evidence>
<dbReference type="EMBL" id="LWQT01000055">
    <property type="protein sequence ID" value="OAN50219.1"/>
    <property type="molecule type" value="Genomic_DNA"/>
</dbReference>
<comment type="caution">
    <text evidence="1">The sequence shown here is derived from an EMBL/GenBank/DDBJ whole genome shotgun (WGS) entry which is preliminary data.</text>
</comment>
<dbReference type="RefSeq" id="WP_068492885.1">
    <property type="nucleotide sequence ID" value="NZ_LWQT01000055.1"/>
</dbReference>
<reference evidence="1 2" key="1">
    <citation type="submission" date="2016-04" db="EMBL/GenBank/DDBJ databases">
        <title>Draft genome sequence of freshwater magnetotactic bacteria Magnetospirillum marisnigri SP-1 and Magnetospirillum moscoviense BB-1.</title>
        <authorList>
            <person name="Koziaeva V."/>
            <person name="Dziuba M.V."/>
            <person name="Ivanov T.M."/>
            <person name="Kuznetsov B."/>
            <person name="Grouzdev D.S."/>
        </authorList>
    </citation>
    <scope>NUCLEOTIDE SEQUENCE [LARGE SCALE GENOMIC DNA]</scope>
    <source>
        <strain evidence="1 2">SP-1</strain>
    </source>
</reference>
<sequence>MTRSVTLTLGGKPLPIDLQGAWAEDDSQALVLGDGSVKFDFNLRQIRFAAQLEQARGAAHMKLVGDLGPMPFSAESPAARAGLARIVEAANAHLGSGCFRVVAGRVLVGGDIAIPVPVTAHALVTEVTRFLAPTLPYLEVIALYIRPPLAAARPGESAVRPEWRRLGLPGRGVSGWGR</sequence>
<keyword evidence="2" id="KW-1185">Reference proteome</keyword>
<accession>A0A178MNG3</accession>
<organism evidence="1 2">
    <name type="scientific">Paramagnetospirillum marisnigri</name>
    <dbReference type="NCBI Taxonomy" id="1285242"/>
    <lineage>
        <taxon>Bacteria</taxon>
        <taxon>Pseudomonadati</taxon>
        <taxon>Pseudomonadota</taxon>
        <taxon>Alphaproteobacteria</taxon>
        <taxon>Rhodospirillales</taxon>
        <taxon>Magnetospirillaceae</taxon>
        <taxon>Paramagnetospirillum</taxon>
    </lineage>
</organism>
<dbReference type="STRING" id="1285242.A6A04_02100"/>
<dbReference type="AlphaFoldDB" id="A0A178MNG3"/>
<protein>
    <submittedName>
        <fullName evidence="1">Uncharacterized protein</fullName>
    </submittedName>
</protein>
<dbReference type="Proteomes" id="UP000078428">
    <property type="component" value="Unassembled WGS sequence"/>
</dbReference>
<evidence type="ECO:0000313" key="1">
    <source>
        <dbReference type="EMBL" id="OAN50219.1"/>
    </source>
</evidence>
<dbReference type="OrthoDB" id="7346035at2"/>